<proteinExistence type="predicted"/>
<dbReference type="EMBL" id="CALNXI010001199">
    <property type="protein sequence ID" value="CAH3159789.1"/>
    <property type="molecule type" value="Genomic_DNA"/>
</dbReference>
<evidence type="ECO:0000313" key="2">
    <source>
        <dbReference type="Proteomes" id="UP001159427"/>
    </source>
</evidence>
<dbReference type="Proteomes" id="UP001159427">
    <property type="component" value="Unassembled WGS sequence"/>
</dbReference>
<protein>
    <submittedName>
        <fullName evidence="1">Uncharacterized protein</fullName>
    </submittedName>
</protein>
<accession>A0ABN8QA14</accession>
<comment type="caution">
    <text evidence="1">The sequence shown here is derived from an EMBL/GenBank/DDBJ whole genome shotgun (WGS) entry which is preliminary data.</text>
</comment>
<reference evidence="1 2" key="1">
    <citation type="submission" date="2022-05" db="EMBL/GenBank/DDBJ databases">
        <authorList>
            <consortium name="Genoscope - CEA"/>
            <person name="William W."/>
        </authorList>
    </citation>
    <scope>NUCLEOTIDE SEQUENCE [LARGE SCALE GENOMIC DNA]</scope>
</reference>
<organism evidence="1 2">
    <name type="scientific">Porites evermanni</name>
    <dbReference type="NCBI Taxonomy" id="104178"/>
    <lineage>
        <taxon>Eukaryota</taxon>
        <taxon>Metazoa</taxon>
        <taxon>Cnidaria</taxon>
        <taxon>Anthozoa</taxon>
        <taxon>Hexacorallia</taxon>
        <taxon>Scleractinia</taxon>
        <taxon>Fungiina</taxon>
        <taxon>Poritidae</taxon>
        <taxon>Porites</taxon>
    </lineage>
</organism>
<name>A0ABN8QA14_9CNID</name>
<evidence type="ECO:0000313" key="1">
    <source>
        <dbReference type="EMBL" id="CAH3159789.1"/>
    </source>
</evidence>
<sequence length="553" mass="61980">MIENIVIATVEFEASHKECMRALPYLPCGSEVVVVQLFVFSEFGLPTELKSSAEEYFKEMKVKLEFSDLYNNAAYVLEDTYVEYPFDQPKRLNATDAHNINQTINSNLHLLVKHRNITAVQASYKIQNSKQTETPCITIFVLGKGFIPLGESAFPSFLGHYPVDIVNGFWYRTMEMWTPTKTQEPCNELRFGTSIGVKGKEESGTLGAIVKDSSSGTFYALSCNHVMETTTESEIIHPGQNDYLNYLNYHLSEYSVWINNTRSWDQPRIPFKFLKNTAELSARFDKLNQIRHNHLDPDKKTPSNVQLTDFHKHCLEEGLAQPPRVIGKYVAGVCKNETWNGVEYFIDAAVAQLTEKEVELLKSSKISQIIGTGLKPNGECSPVLNATESVGDLCKSGRTTDFTSPGILFDITILQDTFHKANGRLVNAFRRVSFCQNCAMRCGVTPTSKSAARPSCDSCREDTAVLLKDLWRKNCLGIKHHSQRSFSEEGDSGAVTLEFVENLFGFGIIFGEMKHVGIDRRVALASPLQVALDALSNAISINSQLKLVSDYRK</sequence>
<gene>
    <name evidence="1" type="ORF">PEVE_00003291</name>
</gene>
<keyword evidence="2" id="KW-1185">Reference proteome</keyword>